<dbReference type="GO" id="GO:0006508">
    <property type="term" value="P:proteolysis"/>
    <property type="evidence" value="ECO:0007669"/>
    <property type="project" value="UniProtKB-KW"/>
</dbReference>
<organism evidence="2 3">
    <name type="scientific">Candidatus Nitrosymbiomonas proteolyticus</name>
    <dbReference type="NCBI Taxonomy" id="2608984"/>
    <lineage>
        <taxon>Bacteria</taxon>
        <taxon>Bacillati</taxon>
        <taxon>Armatimonadota</taxon>
        <taxon>Armatimonadota incertae sedis</taxon>
        <taxon>Candidatus Nitrosymbiomonas</taxon>
    </lineage>
</organism>
<gene>
    <name evidence="2" type="ORF">NPRO_14720</name>
</gene>
<dbReference type="PANTHER" id="PTHR46732:SF8">
    <property type="entry name" value="ATP-DEPENDENT PROTEASE LA (LON) DOMAIN PROTEIN"/>
    <property type="match status" value="1"/>
</dbReference>
<dbReference type="Proteomes" id="UP000662873">
    <property type="component" value="Chromosome"/>
</dbReference>
<sequence length="231" mass="26777">MADQLEELPLLPLSTVLFPYGQVRLHIFEERHQSMVRDCFDYDRPFGIVMIRNGDESDENPEPYLVGTAVRIDNVHTFADGRLDLRVQGERRFRIRKLERTTPYWVGKVEPVVEEDPENVPRVFALASRAREDFVDFMKGVIGGVDLNIQVSFPSDATALSFMIASYLPMEEMTKQRMLETTDTGERLAELLPILQDRVRSLDTAYLEIIESKPMVWRHHPSELKDWILPN</sequence>
<keyword evidence="2" id="KW-0378">Hydrolase</keyword>
<reference evidence="2" key="1">
    <citation type="journal article" name="DNA Res.">
        <title>The physiological potential of anammox bacteria as revealed by their core genome structure.</title>
        <authorList>
            <person name="Okubo T."/>
            <person name="Toyoda A."/>
            <person name="Fukuhara K."/>
            <person name="Uchiyama I."/>
            <person name="Harigaya Y."/>
            <person name="Kuroiwa M."/>
            <person name="Suzuki T."/>
            <person name="Murakami Y."/>
            <person name="Suwa Y."/>
            <person name="Takami H."/>
        </authorList>
    </citation>
    <scope>NUCLEOTIDE SEQUENCE</scope>
    <source>
        <strain evidence="2">317325-2</strain>
    </source>
</reference>
<dbReference type="GO" id="GO:0008233">
    <property type="term" value="F:peptidase activity"/>
    <property type="evidence" value="ECO:0007669"/>
    <property type="project" value="UniProtKB-KW"/>
</dbReference>
<keyword evidence="2" id="KW-0645">Protease</keyword>
<dbReference type="SUPFAM" id="SSF88697">
    <property type="entry name" value="PUA domain-like"/>
    <property type="match status" value="1"/>
</dbReference>
<feature type="domain" description="Lon N-terminal" evidence="1">
    <location>
        <begin position="5"/>
        <end position="199"/>
    </location>
</feature>
<dbReference type="PROSITE" id="PS51787">
    <property type="entry name" value="LON_N"/>
    <property type="match status" value="1"/>
</dbReference>
<dbReference type="AlphaFoldDB" id="A0A809S4W5"/>
<accession>A0A809S4W5</accession>
<dbReference type="KEGG" id="npy:NPRO_14720"/>
<dbReference type="PANTHER" id="PTHR46732">
    <property type="entry name" value="ATP-DEPENDENT PROTEASE LA (LON) DOMAIN PROTEIN"/>
    <property type="match status" value="1"/>
</dbReference>
<dbReference type="Pfam" id="PF02190">
    <property type="entry name" value="LON_substr_bdg"/>
    <property type="match status" value="1"/>
</dbReference>
<evidence type="ECO:0000313" key="3">
    <source>
        <dbReference type="Proteomes" id="UP000662873"/>
    </source>
</evidence>
<name>A0A809S4W5_9BACT</name>
<dbReference type="Gene3D" id="1.20.58.1480">
    <property type="match status" value="1"/>
</dbReference>
<dbReference type="EMBL" id="AP021858">
    <property type="protein sequence ID" value="BBO23877.1"/>
    <property type="molecule type" value="Genomic_DNA"/>
</dbReference>
<dbReference type="InterPro" id="IPR046336">
    <property type="entry name" value="Lon_prtase_N_sf"/>
</dbReference>
<proteinExistence type="predicted"/>
<evidence type="ECO:0000259" key="1">
    <source>
        <dbReference type="PROSITE" id="PS51787"/>
    </source>
</evidence>
<dbReference type="SMART" id="SM00464">
    <property type="entry name" value="LON"/>
    <property type="match status" value="1"/>
</dbReference>
<dbReference type="InterPro" id="IPR015947">
    <property type="entry name" value="PUA-like_sf"/>
</dbReference>
<evidence type="ECO:0000313" key="2">
    <source>
        <dbReference type="EMBL" id="BBO23877.1"/>
    </source>
</evidence>
<dbReference type="InterPro" id="IPR003111">
    <property type="entry name" value="Lon_prtase_N"/>
</dbReference>
<dbReference type="Gene3D" id="2.30.130.40">
    <property type="entry name" value="LON domain-like"/>
    <property type="match status" value="1"/>
</dbReference>
<protein>
    <submittedName>
        <fullName evidence="2">ATP-dependent Lon protease</fullName>
    </submittedName>
</protein>